<dbReference type="VEuPathDB" id="FungiDB:FOXG_17193"/>
<dbReference type="Proteomes" id="UP000002489">
    <property type="component" value="Unassembled WGS sequence"/>
</dbReference>
<reference evidence="1" key="2">
    <citation type="submission" date="2025-08" db="UniProtKB">
        <authorList>
            <consortium name="EnsemblFungi"/>
        </authorList>
    </citation>
    <scope>IDENTIFICATION</scope>
    <source>
        <strain evidence="1">4287 / CBS 123668 / FGSC 9935 / NRRL 34936</strain>
    </source>
</reference>
<sequence length="103" mass="12621">MPTERARCNGAIDEIRRRRRLHRKKERELADTGGERQPREFCAMWEEKIVEEGQAQGLDEEHQNMWRRIRENELRERKPALWRLLIGGMRRITGWRKQEKRQS</sequence>
<name>A0A0C4DIK9_FUSOF</name>
<evidence type="ECO:0000313" key="1">
    <source>
        <dbReference type="EnsemblFungi" id="FOXG_17193P0"/>
    </source>
</evidence>
<proteinExistence type="predicted"/>
<accession>A0A0C4DIK9</accession>
<dbReference type="AlphaFoldDB" id="A0A0C4DIK9"/>
<evidence type="ECO:0000313" key="2">
    <source>
        <dbReference type="Proteomes" id="UP000002489"/>
    </source>
</evidence>
<protein>
    <submittedName>
        <fullName evidence="1">Uncharacterized protein</fullName>
    </submittedName>
</protein>
<gene>
    <name evidence="1" type="primary">28957986</name>
</gene>
<reference evidence="2" key="1">
    <citation type="journal article" date="2012" name="Mol. Plant Microbe Interact.">
        <title>A highly conserved effector in Fusarium oxysporum is required for full virulence on Arabidopsis.</title>
        <authorList>
            <person name="Thatcher L.F."/>
            <person name="Gardiner D.M."/>
            <person name="Kazan K."/>
            <person name="Manners J."/>
        </authorList>
    </citation>
    <scope>NUCLEOTIDE SEQUENCE [LARGE SCALE GENOMIC DNA]</scope>
    <source>
        <strain evidence="2">Fo5176</strain>
    </source>
</reference>
<organism evidence="1 2">
    <name type="scientific">Fusarium oxysporum (strain Fo5176)</name>
    <name type="common">Fusarium vascular wilt</name>
    <dbReference type="NCBI Taxonomy" id="660025"/>
    <lineage>
        <taxon>Eukaryota</taxon>
        <taxon>Fungi</taxon>
        <taxon>Dikarya</taxon>
        <taxon>Ascomycota</taxon>
        <taxon>Pezizomycotina</taxon>
        <taxon>Sordariomycetes</taxon>
        <taxon>Hypocreomycetidae</taxon>
        <taxon>Hypocreales</taxon>
        <taxon>Nectriaceae</taxon>
        <taxon>Fusarium</taxon>
        <taxon>Fusarium oxysporum species complex</taxon>
    </lineage>
</organism>
<dbReference type="EnsemblFungi" id="FOXG_17193T0">
    <property type="protein sequence ID" value="FOXG_17193P0"/>
    <property type="gene ID" value="FOXG_17193"/>
</dbReference>